<gene>
    <name evidence="2" type="ORF">OG308_09535</name>
</gene>
<name>A0ABZ1NE68_9NOCA</name>
<dbReference type="Proteomes" id="UP001621418">
    <property type="component" value="Chromosome"/>
</dbReference>
<dbReference type="SUPFAM" id="SSF51735">
    <property type="entry name" value="NAD(P)-binding Rossmann-fold domains"/>
    <property type="match status" value="1"/>
</dbReference>
<keyword evidence="3" id="KW-1185">Reference proteome</keyword>
<dbReference type="InterPro" id="IPR005097">
    <property type="entry name" value="Sacchrp_dh_NADP-bd"/>
</dbReference>
<organism evidence="2 3">
    <name type="scientific">Nocardia salmonicida</name>
    <dbReference type="NCBI Taxonomy" id="53431"/>
    <lineage>
        <taxon>Bacteria</taxon>
        <taxon>Bacillati</taxon>
        <taxon>Actinomycetota</taxon>
        <taxon>Actinomycetes</taxon>
        <taxon>Mycobacteriales</taxon>
        <taxon>Nocardiaceae</taxon>
        <taxon>Nocardia</taxon>
    </lineage>
</organism>
<dbReference type="PANTHER" id="PTHR43781">
    <property type="entry name" value="SACCHAROPINE DEHYDROGENASE"/>
    <property type="match status" value="1"/>
</dbReference>
<evidence type="ECO:0000259" key="1">
    <source>
        <dbReference type="Pfam" id="PF03435"/>
    </source>
</evidence>
<sequence length="317" mass="33432">MPPFPVAAYGHTGRLLVDELCRRGLVPVLCGRDARRLAALAAEHPGADVRPASLDAPADLDRALTGVAAVVNCAGPFGDTPPALLDAARRAGVHYLDVAGEALVAWRTFTDFPPPESTLLIPAAGFFGALGDLLASVAYGAAPSPADEVSVAIALNGWTPTEGSVRAGKLRAGRRVVYVDGHLDVRSGTPEPVGTWEFPPPFGRCEVTGEFPTADVVTIARHLPTRAINAYLHVPSPGEPGSMQRFLVEVAVRWGEQQTRVWAGGRDIYEFSAVLAGEAVDRVLRGESKTTGLTTVSEAFDAADFLRALPLDVLELG</sequence>
<protein>
    <submittedName>
        <fullName evidence="2">NAD(P)H-binding protein</fullName>
    </submittedName>
</protein>
<reference evidence="2 3" key="1">
    <citation type="submission" date="2022-10" db="EMBL/GenBank/DDBJ databases">
        <title>The complete genomes of actinobacterial strains from the NBC collection.</title>
        <authorList>
            <person name="Joergensen T.S."/>
            <person name="Alvarez Arevalo M."/>
            <person name="Sterndorff E.B."/>
            <person name="Faurdal D."/>
            <person name="Vuksanovic O."/>
            <person name="Mourched A.-S."/>
            <person name="Charusanti P."/>
            <person name="Shaw S."/>
            <person name="Blin K."/>
            <person name="Weber T."/>
        </authorList>
    </citation>
    <scope>NUCLEOTIDE SEQUENCE [LARGE SCALE GENOMIC DNA]</scope>
    <source>
        <strain evidence="2 3">NBC_01413</strain>
    </source>
</reference>
<evidence type="ECO:0000313" key="2">
    <source>
        <dbReference type="EMBL" id="WTY38054.1"/>
    </source>
</evidence>
<dbReference type="EMBL" id="CP109527">
    <property type="protein sequence ID" value="WTY38054.1"/>
    <property type="molecule type" value="Genomic_DNA"/>
</dbReference>
<feature type="domain" description="Saccharopine dehydrogenase NADP binding" evidence="1">
    <location>
        <begin position="9"/>
        <end position="99"/>
    </location>
</feature>
<dbReference type="InterPro" id="IPR036291">
    <property type="entry name" value="NAD(P)-bd_dom_sf"/>
</dbReference>
<accession>A0ABZ1NE68</accession>
<dbReference type="RefSeq" id="WP_405149997.1">
    <property type="nucleotide sequence ID" value="NZ_CP109527.1"/>
</dbReference>
<dbReference type="Pfam" id="PF03435">
    <property type="entry name" value="Sacchrp_dh_NADP"/>
    <property type="match status" value="1"/>
</dbReference>
<dbReference type="PANTHER" id="PTHR43781:SF1">
    <property type="entry name" value="SACCHAROPINE DEHYDROGENASE"/>
    <property type="match status" value="1"/>
</dbReference>
<evidence type="ECO:0000313" key="3">
    <source>
        <dbReference type="Proteomes" id="UP001621418"/>
    </source>
</evidence>
<dbReference type="Gene3D" id="3.40.50.720">
    <property type="entry name" value="NAD(P)-binding Rossmann-like Domain"/>
    <property type="match status" value="1"/>
</dbReference>
<proteinExistence type="predicted"/>